<proteinExistence type="inferred from homology"/>
<dbReference type="EMBL" id="JAMQOL010000038">
    <property type="protein sequence ID" value="MCM4081254.1"/>
    <property type="molecule type" value="Genomic_DNA"/>
</dbReference>
<dbReference type="InterPro" id="IPR006016">
    <property type="entry name" value="UspA"/>
</dbReference>
<reference evidence="3 4" key="1">
    <citation type="submission" date="2022-06" db="EMBL/GenBank/DDBJ databases">
        <title>Actinoplanes abujensis sp. nov., isolated from Nigerian arid soil.</title>
        <authorList>
            <person name="Ding P."/>
        </authorList>
    </citation>
    <scope>NUCLEOTIDE SEQUENCE [LARGE SCALE GENOMIC DNA]</scope>
    <source>
        <strain evidence="4">TRM88002</strain>
    </source>
</reference>
<dbReference type="SUPFAM" id="SSF52402">
    <property type="entry name" value="Adenine nucleotide alpha hydrolases-like"/>
    <property type="match status" value="1"/>
</dbReference>
<evidence type="ECO:0000313" key="4">
    <source>
        <dbReference type="Proteomes" id="UP001523216"/>
    </source>
</evidence>
<sequence>MEANTVKASSQRIVVGIDGIDLDHNPVLTAALEHAWWSRAELSLVHVLTAGLPFVDADAPAALAPRPARIQAVTVKLRQHLSEHLDDERPPTAVHLDVRYGDPATVLLMAAQQANLIVLGARDPRRPDRRSPFTLGSVSQDVATNATCAVLLVPTGLG</sequence>
<dbReference type="PANTHER" id="PTHR46268">
    <property type="entry name" value="STRESS RESPONSE PROTEIN NHAX"/>
    <property type="match status" value="1"/>
</dbReference>
<evidence type="ECO:0000259" key="2">
    <source>
        <dbReference type="Pfam" id="PF00582"/>
    </source>
</evidence>
<protein>
    <submittedName>
        <fullName evidence="3">Universal stress protein</fullName>
    </submittedName>
</protein>
<accession>A0ABT0Y5D9</accession>
<comment type="similarity">
    <text evidence="1">Belongs to the universal stress protein A family.</text>
</comment>
<dbReference type="RefSeq" id="WP_251801049.1">
    <property type="nucleotide sequence ID" value="NZ_JAMQOL010000038.1"/>
</dbReference>
<dbReference type="PANTHER" id="PTHR46268:SF6">
    <property type="entry name" value="UNIVERSAL STRESS PROTEIN UP12"/>
    <property type="match status" value="1"/>
</dbReference>
<evidence type="ECO:0000256" key="1">
    <source>
        <dbReference type="ARBA" id="ARBA00008791"/>
    </source>
</evidence>
<dbReference type="InterPro" id="IPR014729">
    <property type="entry name" value="Rossmann-like_a/b/a_fold"/>
</dbReference>
<dbReference type="CDD" id="cd00293">
    <property type="entry name" value="USP-like"/>
    <property type="match status" value="1"/>
</dbReference>
<organism evidence="3 4">
    <name type="scientific">Paractinoplanes hotanensis</name>
    <dbReference type="NCBI Taxonomy" id="2906497"/>
    <lineage>
        <taxon>Bacteria</taxon>
        <taxon>Bacillati</taxon>
        <taxon>Actinomycetota</taxon>
        <taxon>Actinomycetes</taxon>
        <taxon>Micromonosporales</taxon>
        <taxon>Micromonosporaceae</taxon>
        <taxon>Paractinoplanes</taxon>
    </lineage>
</organism>
<keyword evidence="4" id="KW-1185">Reference proteome</keyword>
<dbReference type="Proteomes" id="UP001523216">
    <property type="component" value="Unassembled WGS sequence"/>
</dbReference>
<feature type="domain" description="UspA" evidence="2">
    <location>
        <begin position="11"/>
        <end position="154"/>
    </location>
</feature>
<gene>
    <name evidence="3" type="ORF">LXN57_27130</name>
</gene>
<evidence type="ECO:0000313" key="3">
    <source>
        <dbReference type="EMBL" id="MCM4081254.1"/>
    </source>
</evidence>
<dbReference type="Pfam" id="PF00582">
    <property type="entry name" value="Usp"/>
    <property type="match status" value="1"/>
</dbReference>
<dbReference type="Gene3D" id="3.40.50.620">
    <property type="entry name" value="HUPs"/>
    <property type="match status" value="1"/>
</dbReference>
<name>A0ABT0Y5D9_9ACTN</name>
<comment type="caution">
    <text evidence="3">The sequence shown here is derived from an EMBL/GenBank/DDBJ whole genome shotgun (WGS) entry which is preliminary data.</text>
</comment>